<sequence length="407" mass="43767">MSGGTTPPRATSCRPTCRTQHLGRLSDAQLVIARELGLASWPQLKVHVERLERARRDIAGRAPAPDAGQPTMHLRCGSDIGEGLAQAGFTGRFVEFSDPYCQGPVPRDGDLAAIRSRFIAAAYDTTPEAAAARLAAQDAALSRLAAGTQRIVLWFEHDSYDQLVLARVLAALQAATRPPPLDLICADRFPMTHRYVGLGQLSPAALRSLWETRRPVTAAQLRLGHAVWTALREPAPMALHAVAASGTPELPAMAGALTRHLQELPWTQDGLSLTQRLILAQLQDGPGTVSALFHATQAREPLPFLGDLMFRAILRDMAEAGAPPVALDDATARQPWPQQAYRLTEIGAALLAGRSDGTQLRLPGRWVGGVRIAADAPGWRWSAGQGRPVRSERRQARDGGAEEGLGV</sequence>
<evidence type="ECO:0000313" key="3">
    <source>
        <dbReference type="EMBL" id="TXL80433.1"/>
    </source>
</evidence>
<gene>
    <name evidence="3" type="ORF">FHP25_05240</name>
</gene>
<dbReference type="EMBL" id="VDUZ01000004">
    <property type="protein sequence ID" value="TXL80433.1"/>
    <property type="molecule type" value="Genomic_DNA"/>
</dbReference>
<name>A0A5C8PTV5_9HYPH</name>
<evidence type="ECO:0000313" key="4">
    <source>
        <dbReference type="Proteomes" id="UP000321638"/>
    </source>
</evidence>
<dbReference type="AlphaFoldDB" id="A0A5C8PTV5"/>
<proteinExistence type="predicted"/>
<dbReference type="RefSeq" id="WP_147845848.1">
    <property type="nucleotide sequence ID" value="NZ_VDUZ01000004.1"/>
</dbReference>
<evidence type="ECO:0000259" key="2">
    <source>
        <dbReference type="Pfam" id="PF08874"/>
    </source>
</evidence>
<feature type="region of interest" description="Disordered" evidence="1">
    <location>
        <begin position="381"/>
        <end position="407"/>
    </location>
</feature>
<keyword evidence="4" id="KW-1185">Reference proteome</keyword>
<dbReference type="Pfam" id="PF08874">
    <property type="entry name" value="DUF1835"/>
    <property type="match status" value="1"/>
</dbReference>
<accession>A0A5C8PTV5</accession>
<dbReference type="InterPro" id="IPR014973">
    <property type="entry name" value="DUF1835"/>
</dbReference>
<protein>
    <submittedName>
        <fullName evidence="3">DUF1835 domain-containing protein</fullName>
    </submittedName>
</protein>
<dbReference type="OrthoDB" id="127805at2"/>
<feature type="domain" description="DUF1835" evidence="2">
    <location>
        <begin position="73"/>
        <end position="175"/>
    </location>
</feature>
<reference evidence="3 4" key="1">
    <citation type="submission" date="2019-06" db="EMBL/GenBank/DDBJ databases">
        <title>New taxonomy in bacterial strain CC-CFT640, isolated from vineyard.</title>
        <authorList>
            <person name="Lin S.-Y."/>
            <person name="Tsai C.-F."/>
            <person name="Young C.-C."/>
        </authorList>
    </citation>
    <scope>NUCLEOTIDE SEQUENCE [LARGE SCALE GENOMIC DNA]</scope>
    <source>
        <strain evidence="3 4">CC-CFT640</strain>
    </source>
</reference>
<feature type="compositionally biased region" description="Basic and acidic residues" evidence="1">
    <location>
        <begin position="389"/>
        <end position="400"/>
    </location>
</feature>
<dbReference type="Proteomes" id="UP000321638">
    <property type="component" value="Unassembled WGS sequence"/>
</dbReference>
<organism evidence="3 4">
    <name type="scientific">Vineibacter terrae</name>
    <dbReference type="NCBI Taxonomy" id="2586908"/>
    <lineage>
        <taxon>Bacteria</taxon>
        <taxon>Pseudomonadati</taxon>
        <taxon>Pseudomonadota</taxon>
        <taxon>Alphaproteobacteria</taxon>
        <taxon>Hyphomicrobiales</taxon>
        <taxon>Vineibacter</taxon>
    </lineage>
</organism>
<comment type="caution">
    <text evidence="3">The sequence shown here is derived from an EMBL/GenBank/DDBJ whole genome shotgun (WGS) entry which is preliminary data.</text>
</comment>
<evidence type="ECO:0000256" key="1">
    <source>
        <dbReference type="SAM" id="MobiDB-lite"/>
    </source>
</evidence>